<evidence type="ECO:0000256" key="1">
    <source>
        <dbReference type="SAM" id="Phobius"/>
    </source>
</evidence>
<feature type="transmembrane region" description="Helical" evidence="1">
    <location>
        <begin position="27"/>
        <end position="55"/>
    </location>
</feature>
<evidence type="ECO:0000313" key="3">
    <source>
        <dbReference type="Proteomes" id="UP001140453"/>
    </source>
</evidence>
<feature type="transmembrane region" description="Helical" evidence="1">
    <location>
        <begin position="124"/>
        <end position="142"/>
    </location>
</feature>
<dbReference type="AlphaFoldDB" id="A0A9W8YM56"/>
<feature type="transmembrane region" description="Helical" evidence="1">
    <location>
        <begin position="94"/>
        <end position="117"/>
    </location>
</feature>
<proteinExistence type="predicted"/>
<dbReference type="Proteomes" id="UP001140453">
    <property type="component" value="Unassembled WGS sequence"/>
</dbReference>
<sequence length="234" mass="27096">MDLACPIKPSQPTDILTLATIDACGEVMLWIMLIYLMLLALAIPPVLALFGLVAALFKRPWILLRKVIWKGVISYISWVTRISVFLIFGPDVKYAVLLVLVVFWGIVPTAVLILVLLTAPLGQVLLNAYLCTGVLLLLSHLLVEYMMALWQENVNVLVALVMGTVTIIWQVRQIWEWYYLCGSGAAYLADAEEQWEDEDRIWVIIRDEFEERAQEWLVEGRQWWENLFWRHHLW</sequence>
<keyword evidence="1" id="KW-0472">Membrane</keyword>
<feature type="transmembrane region" description="Helical" evidence="1">
    <location>
        <begin position="154"/>
        <end position="171"/>
    </location>
</feature>
<protein>
    <submittedName>
        <fullName evidence="2">Uncharacterized protein</fullName>
    </submittedName>
</protein>
<keyword evidence="3" id="KW-1185">Reference proteome</keyword>
<reference evidence="2" key="1">
    <citation type="submission" date="2022-10" db="EMBL/GenBank/DDBJ databases">
        <title>Tapping the CABI collections for fungal endophytes: first genome assemblies for Collariella, Neodidymelliopsis, Ascochyta clinopodiicola, Didymella pomorum, Didymosphaeria variabile, Neocosmospora piperis and Neocucurbitaria cava.</title>
        <authorList>
            <person name="Hill R."/>
        </authorList>
    </citation>
    <scope>NUCLEOTIDE SEQUENCE</scope>
    <source>
        <strain evidence="2">IMI 355082</strain>
    </source>
</reference>
<name>A0A9W8YM56_9PEZI</name>
<accession>A0A9W8YM56</accession>
<organism evidence="2 3">
    <name type="scientific">Gnomoniopsis smithogilvyi</name>
    <dbReference type="NCBI Taxonomy" id="1191159"/>
    <lineage>
        <taxon>Eukaryota</taxon>
        <taxon>Fungi</taxon>
        <taxon>Dikarya</taxon>
        <taxon>Ascomycota</taxon>
        <taxon>Pezizomycotina</taxon>
        <taxon>Sordariomycetes</taxon>
        <taxon>Sordariomycetidae</taxon>
        <taxon>Diaporthales</taxon>
        <taxon>Gnomoniaceae</taxon>
        <taxon>Gnomoniopsis</taxon>
    </lineage>
</organism>
<keyword evidence="1" id="KW-0812">Transmembrane</keyword>
<evidence type="ECO:0000313" key="2">
    <source>
        <dbReference type="EMBL" id="KAJ4386047.1"/>
    </source>
</evidence>
<keyword evidence="1" id="KW-1133">Transmembrane helix</keyword>
<dbReference type="EMBL" id="JAPEVB010000006">
    <property type="protein sequence ID" value="KAJ4386047.1"/>
    <property type="molecule type" value="Genomic_DNA"/>
</dbReference>
<comment type="caution">
    <text evidence="2">The sequence shown here is derived from an EMBL/GenBank/DDBJ whole genome shotgun (WGS) entry which is preliminary data.</text>
</comment>
<gene>
    <name evidence="2" type="ORF">N0V93_008939</name>
</gene>
<feature type="transmembrane region" description="Helical" evidence="1">
    <location>
        <begin position="67"/>
        <end position="88"/>
    </location>
</feature>